<sequence length="81" mass="8860">MSSERLDRVTAIATVRGLLVGIVNRTGDPLFAEALGALDRGCDSYIIRGFFYVVVACACPPVPLPVHQITRNEESAQLWSR</sequence>
<proteinExistence type="predicted"/>
<comment type="caution">
    <text evidence="1">The sequence shown here is derived from an EMBL/GenBank/DDBJ whole genome shotgun (WGS) entry which is preliminary data.</text>
</comment>
<reference evidence="2" key="1">
    <citation type="journal article" date="2019" name="Int. J. Syst. Evol. Microbiol.">
        <title>The Global Catalogue of Microorganisms (GCM) 10K type strain sequencing project: providing services to taxonomists for standard genome sequencing and annotation.</title>
        <authorList>
            <consortium name="The Broad Institute Genomics Platform"/>
            <consortium name="The Broad Institute Genome Sequencing Center for Infectious Disease"/>
            <person name="Wu L."/>
            <person name="Ma J."/>
        </authorList>
    </citation>
    <scope>NUCLEOTIDE SEQUENCE [LARGE SCALE GENOMIC DNA]</scope>
    <source>
        <strain evidence="2">JCM 17440</strain>
    </source>
</reference>
<organism evidence="1 2">
    <name type="scientific">Actinomadura meridiana</name>
    <dbReference type="NCBI Taxonomy" id="559626"/>
    <lineage>
        <taxon>Bacteria</taxon>
        <taxon>Bacillati</taxon>
        <taxon>Actinomycetota</taxon>
        <taxon>Actinomycetes</taxon>
        <taxon>Streptosporangiales</taxon>
        <taxon>Thermomonosporaceae</taxon>
        <taxon>Actinomadura</taxon>
    </lineage>
</organism>
<keyword evidence="2" id="KW-1185">Reference proteome</keyword>
<accession>A0ABP8C1X4</accession>
<dbReference type="Proteomes" id="UP001501710">
    <property type="component" value="Unassembled WGS sequence"/>
</dbReference>
<evidence type="ECO:0000313" key="1">
    <source>
        <dbReference type="EMBL" id="GAA4232070.1"/>
    </source>
</evidence>
<dbReference type="EMBL" id="BAABAS010000006">
    <property type="protein sequence ID" value="GAA4232070.1"/>
    <property type="molecule type" value="Genomic_DNA"/>
</dbReference>
<evidence type="ECO:0000313" key="2">
    <source>
        <dbReference type="Proteomes" id="UP001501710"/>
    </source>
</evidence>
<gene>
    <name evidence="1" type="ORF">GCM10022254_31030</name>
</gene>
<protein>
    <submittedName>
        <fullName evidence="1">Uncharacterized protein</fullName>
    </submittedName>
</protein>
<name>A0ABP8C1X4_9ACTN</name>